<accession>A0A091C8K4</accession>
<dbReference type="AlphaFoldDB" id="A0A091C8K4"/>
<dbReference type="EMBL" id="JPVT01000043">
    <property type="protein sequence ID" value="KFN92537.1"/>
    <property type="molecule type" value="Genomic_DNA"/>
</dbReference>
<comment type="caution">
    <text evidence="1">The sequence shown here is derived from an EMBL/GenBank/DDBJ whole genome shotgun (WGS) entry which is preliminary data.</text>
</comment>
<evidence type="ECO:0008006" key="3">
    <source>
        <dbReference type="Google" id="ProtNLM"/>
    </source>
</evidence>
<dbReference type="RefSeq" id="WP_028791022.1">
    <property type="nucleotide sequence ID" value="NZ_JPVT01000043.1"/>
</dbReference>
<sequence length="75" mass="8255">MKNLENTKLTVELSQPGEDKTIKKNFNDVISEPNEAAVLALGETMANLAPAENELALVTEKVEYSHVQDAEEIVE</sequence>
<dbReference type="PATRIC" id="fig|1302648.3.peg.416"/>
<protein>
    <recommendedName>
        <fullName evidence="3">DUF1659 domain-containing protein</fullName>
    </recommendedName>
</protein>
<proteinExistence type="predicted"/>
<dbReference type="Proteomes" id="UP000029381">
    <property type="component" value="Unassembled WGS sequence"/>
</dbReference>
<evidence type="ECO:0000313" key="2">
    <source>
        <dbReference type="Proteomes" id="UP000029381"/>
    </source>
</evidence>
<gene>
    <name evidence="1" type="ORF">TMU3MR103_0431</name>
</gene>
<evidence type="ECO:0000313" key="1">
    <source>
        <dbReference type="EMBL" id="KFN92537.1"/>
    </source>
</evidence>
<name>A0A091C8K4_9ENTE</name>
<keyword evidence="2" id="KW-1185">Reference proteome</keyword>
<reference evidence="1 2" key="1">
    <citation type="submission" date="2014-08" db="EMBL/GenBank/DDBJ databases">
        <title>Genome sequence of Tetragenococcus muriaticus.</title>
        <authorList>
            <person name="Chuea-nongthon C."/>
            <person name="Rodtong S."/>
            <person name="Yongsawatdigul J."/>
            <person name="Steele J.L."/>
            <person name="Liu X.-y."/>
            <person name="Speers J."/>
            <person name="Glasner J.D."/>
            <person name="Neeno-Eckwall E.C."/>
        </authorList>
    </citation>
    <scope>NUCLEOTIDE SEQUENCE [LARGE SCALE GENOMIC DNA]</scope>
    <source>
        <strain evidence="1 2">3MR10-3</strain>
    </source>
</reference>
<organism evidence="1 2">
    <name type="scientific">Tetragenococcus muriaticus 3MR10-3</name>
    <dbReference type="NCBI Taxonomy" id="1302648"/>
    <lineage>
        <taxon>Bacteria</taxon>
        <taxon>Bacillati</taxon>
        <taxon>Bacillota</taxon>
        <taxon>Bacilli</taxon>
        <taxon>Lactobacillales</taxon>
        <taxon>Enterococcaceae</taxon>
        <taxon>Tetragenococcus</taxon>
    </lineage>
</organism>